<reference evidence="2" key="1">
    <citation type="journal article" date="2022" name="Mol. Ecol. Resour.">
        <title>The genomes of chicory, endive, great burdock and yacon provide insights into Asteraceae palaeo-polyploidization history and plant inulin production.</title>
        <authorList>
            <person name="Fan W."/>
            <person name="Wang S."/>
            <person name="Wang H."/>
            <person name="Wang A."/>
            <person name="Jiang F."/>
            <person name="Liu H."/>
            <person name="Zhao H."/>
            <person name="Xu D."/>
            <person name="Zhang Y."/>
        </authorList>
    </citation>
    <scope>NUCLEOTIDE SEQUENCE [LARGE SCALE GENOMIC DNA]</scope>
    <source>
        <strain evidence="2">cv. Niubang</strain>
    </source>
</reference>
<organism evidence="1 2">
    <name type="scientific">Arctium lappa</name>
    <name type="common">Greater burdock</name>
    <name type="synonym">Lappa major</name>
    <dbReference type="NCBI Taxonomy" id="4217"/>
    <lineage>
        <taxon>Eukaryota</taxon>
        <taxon>Viridiplantae</taxon>
        <taxon>Streptophyta</taxon>
        <taxon>Embryophyta</taxon>
        <taxon>Tracheophyta</taxon>
        <taxon>Spermatophyta</taxon>
        <taxon>Magnoliopsida</taxon>
        <taxon>eudicotyledons</taxon>
        <taxon>Gunneridae</taxon>
        <taxon>Pentapetalae</taxon>
        <taxon>asterids</taxon>
        <taxon>campanulids</taxon>
        <taxon>Asterales</taxon>
        <taxon>Asteraceae</taxon>
        <taxon>Carduoideae</taxon>
        <taxon>Cardueae</taxon>
        <taxon>Arctiinae</taxon>
        <taxon>Arctium</taxon>
    </lineage>
</organism>
<gene>
    <name evidence="1" type="ORF">L6452_28971</name>
</gene>
<keyword evidence="2" id="KW-1185">Reference proteome</keyword>
<sequence length="177" mass="21212">MYFVTTEYDEDEDEDEARGNLIIITRFDMKTEKWRKIAGPYIGKNIWKTCLSFMVVRGCIHLYVRCCQQRWNDDGHLIGVSDFVTELWRMDGDGDGDWTKVVDTYNSPRSFPPWFMLYPLHLMKNENWVMNEKRLKEIYVADLEMHTKKEVYSYYRNNMFITPAAKYTETFGISMFN</sequence>
<dbReference type="Proteomes" id="UP001055879">
    <property type="component" value="Linkage Group LG10"/>
</dbReference>
<evidence type="ECO:0000313" key="2">
    <source>
        <dbReference type="Proteomes" id="UP001055879"/>
    </source>
</evidence>
<protein>
    <submittedName>
        <fullName evidence="1">Uncharacterized protein</fullName>
    </submittedName>
</protein>
<accession>A0ACB8ZG87</accession>
<evidence type="ECO:0000313" key="1">
    <source>
        <dbReference type="EMBL" id="KAI3696582.1"/>
    </source>
</evidence>
<comment type="caution">
    <text evidence="1">The sequence shown here is derived from an EMBL/GenBank/DDBJ whole genome shotgun (WGS) entry which is preliminary data.</text>
</comment>
<name>A0ACB8ZG87_ARCLA</name>
<proteinExistence type="predicted"/>
<dbReference type="EMBL" id="CM042056">
    <property type="protein sequence ID" value="KAI3696582.1"/>
    <property type="molecule type" value="Genomic_DNA"/>
</dbReference>
<reference evidence="1 2" key="2">
    <citation type="journal article" date="2022" name="Mol. Ecol. Resour.">
        <title>The genomes of chicory, endive, great burdock and yacon provide insights into Asteraceae paleo-polyploidization history and plant inulin production.</title>
        <authorList>
            <person name="Fan W."/>
            <person name="Wang S."/>
            <person name="Wang H."/>
            <person name="Wang A."/>
            <person name="Jiang F."/>
            <person name="Liu H."/>
            <person name="Zhao H."/>
            <person name="Xu D."/>
            <person name="Zhang Y."/>
        </authorList>
    </citation>
    <scope>NUCLEOTIDE SEQUENCE [LARGE SCALE GENOMIC DNA]</scope>
    <source>
        <strain evidence="2">cv. Niubang</strain>
    </source>
</reference>